<keyword evidence="2" id="KW-1185">Reference proteome</keyword>
<dbReference type="Proteomes" id="UP000245423">
    <property type="component" value="Chromosome 1"/>
</dbReference>
<accession>M1Z851</accession>
<dbReference type="RefSeq" id="WP_005583712.1">
    <property type="nucleotide sequence ID" value="NZ_LT669839.1"/>
</dbReference>
<proteinExistence type="predicted"/>
<organism evidence="1 2">
    <name type="scientific">[Clostridium] ultunense Esp</name>
    <dbReference type="NCBI Taxonomy" id="1288971"/>
    <lineage>
        <taxon>Bacteria</taxon>
        <taxon>Bacillati</taxon>
        <taxon>Bacillota</taxon>
        <taxon>Tissierellia</taxon>
        <taxon>Tissierellales</taxon>
        <taxon>Tepidimicrobiaceae</taxon>
        <taxon>Schnuerera</taxon>
    </lineage>
</organism>
<evidence type="ECO:0000313" key="2">
    <source>
        <dbReference type="Proteomes" id="UP000245423"/>
    </source>
</evidence>
<name>M1Z851_9FIRM</name>
<gene>
    <name evidence="1" type="ORF">CUESP1_1987</name>
</gene>
<reference evidence="1 2" key="1">
    <citation type="submission" date="2016-11" db="EMBL/GenBank/DDBJ databases">
        <authorList>
            <person name="Manzoor S."/>
        </authorList>
    </citation>
    <scope>NUCLEOTIDE SEQUENCE [LARGE SCALE GENOMIC DNA]</scope>
    <source>
        <strain evidence="1">Clostridium ultunense strain Esp</strain>
    </source>
</reference>
<dbReference type="OrthoDB" id="9804734at2"/>
<dbReference type="SUPFAM" id="SSF56796">
    <property type="entry name" value="Dehydroquinate synthase-like"/>
    <property type="match status" value="1"/>
</dbReference>
<dbReference type="AlphaFoldDB" id="M1Z851"/>
<dbReference type="Gene3D" id="3.40.50.1970">
    <property type="match status" value="1"/>
</dbReference>
<evidence type="ECO:0000313" key="1">
    <source>
        <dbReference type="EMBL" id="SHD77344.1"/>
    </source>
</evidence>
<dbReference type="HOGENOM" id="CLU_2896314_0_0_9"/>
<sequence>MKNFNLKTDIYYGLDSIEKIKDIQEKSAFVVTDITMIKLGFLSEITYILDGKGINWCLFLKI</sequence>
<dbReference type="EMBL" id="LT669839">
    <property type="protein sequence ID" value="SHD77344.1"/>
    <property type="molecule type" value="Genomic_DNA"/>
</dbReference>
<protein>
    <submittedName>
        <fullName evidence="1">Uncharacterized protein</fullName>
    </submittedName>
</protein>